<accession>A0A061S7J8</accession>
<evidence type="ECO:0000256" key="5">
    <source>
        <dbReference type="ARBA" id="ARBA00013189"/>
    </source>
</evidence>
<keyword evidence="6 8" id="KW-0520">NAD</keyword>
<organism evidence="10">
    <name type="scientific">Tetraselmis sp. GSL018</name>
    <dbReference type="NCBI Taxonomy" id="582737"/>
    <lineage>
        <taxon>Eukaryota</taxon>
        <taxon>Viridiplantae</taxon>
        <taxon>Chlorophyta</taxon>
        <taxon>core chlorophytes</taxon>
        <taxon>Chlorodendrophyceae</taxon>
        <taxon>Chlorodendrales</taxon>
        <taxon>Chlorodendraceae</taxon>
        <taxon>Tetraselmis</taxon>
    </lineage>
</organism>
<dbReference type="Gene3D" id="3.90.25.10">
    <property type="entry name" value="UDP-galactose 4-epimerase, domain 1"/>
    <property type="match status" value="1"/>
</dbReference>
<comment type="cofactor">
    <cofactor evidence="2 8">
        <name>NAD(+)</name>
        <dbReference type="ChEBI" id="CHEBI:57540"/>
    </cofactor>
</comment>
<dbReference type="UniPathway" id="UPA00214"/>
<dbReference type="InterPro" id="IPR005886">
    <property type="entry name" value="UDP_G4E"/>
</dbReference>
<keyword evidence="8" id="KW-0119">Carbohydrate metabolism</keyword>
<dbReference type="SUPFAM" id="SSF51735">
    <property type="entry name" value="NAD(P)-binding Rossmann-fold domains"/>
    <property type="match status" value="1"/>
</dbReference>
<protein>
    <recommendedName>
        <fullName evidence="5 8">UDP-glucose 4-epimerase</fullName>
        <ecNumber evidence="8">5.1.3.-</ecNumber>
    </recommendedName>
</protein>
<dbReference type="PANTHER" id="PTHR43725">
    <property type="entry name" value="UDP-GLUCOSE 4-EPIMERASE"/>
    <property type="match status" value="1"/>
</dbReference>
<evidence type="ECO:0000256" key="4">
    <source>
        <dbReference type="ARBA" id="ARBA00007637"/>
    </source>
</evidence>
<dbReference type="Gene3D" id="3.40.50.720">
    <property type="entry name" value="NAD(P)-binding Rossmann-like Domain"/>
    <property type="match status" value="1"/>
</dbReference>
<sequence>MKELAGSELSENVTLEKVDLLDAKSVERIFSEHRFSAVVHFAGLKAVGESVEFPMLYYTNNFVGTTNLVQLMSKYNCKNLVFSSSCTVYGNPRKLPIDEKHPLGPISPYGRSKTFIEEMLRDLCGADKEWRVILLRYFNPIANHPTGRLGESPVDSGAPPNNLLPYIQQVVSGRREALTVFGTDYNTVDGTPVRDYIHVMDLAEGHTAALRKVLFGPWKDSDPGCVHYNLGTGVGSSVLQVIKACERACGRSIPYVLADRRPGDAEIVYAATGLAERELDWTARYNLDDMCTHMWAWMQQNPNGYAS</sequence>
<evidence type="ECO:0000256" key="8">
    <source>
        <dbReference type="RuleBase" id="RU366046"/>
    </source>
</evidence>
<dbReference type="PANTHER" id="PTHR43725:SF47">
    <property type="entry name" value="UDP-GLUCOSE 4-EPIMERASE"/>
    <property type="match status" value="1"/>
</dbReference>
<feature type="unsure residue" description="D or N" evidence="10">
    <location>
        <position position="289"/>
    </location>
</feature>
<dbReference type="EMBL" id="GBEZ01006650">
    <property type="protein sequence ID" value="JAC78761.1"/>
    <property type="molecule type" value="Transcribed_RNA"/>
</dbReference>
<dbReference type="NCBIfam" id="TIGR01179">
    <property type="entry name" value="galE"/>
    <property type="match status" value="1"/>
</dbReference>
<dbReference type="Pfam" id="PF16363">
    <property type="entry name" value="GDP_Man_Dehyd"/>
    <property type="match status" value="1"/>
</dbReference>
<keyword evidence="7 8" id="KW-0413">Isomerase</keyword>
<reference evidence="10" key="1">
    <citation type="submission" date="2014-05" db="EMBL/GenBank/DDBJ databases">
        <title>The transcriptome of the halophilic microalga Tetraselmis sp. GSL018 isolated from the Great Salt Lake, Utah.</title>
        <authorList>
            <person name="Jinkerson R.E."/>
            <person name="D'Adamo S."/>
            <person name="Posewitz M.C."/>
        </authorList>
    </citation>
    <scope>NUCLEOTIDE SEQUENCE</scope>
    <source>
        <strain evidence="10">GSL018</strain>
    </source>
</reference>
<feature type="domain" description="NAD(P)-binding" evidence="9">
    <location>
        <begin position="7"/>
        <end position="294"/>
    </location>
</feature>
<evidence type="ECO:0000256" key="2">
    <source>
        <dbReference type="ARBA" id="ARBA00001911"/>
    </source>
</evidence>
<dbReference type="GO" id="GO:0006012">
    <property type="term" value="P:galactose metabolic process"/>
    <property type="evidence" value="ECO:0007669"/>
    <property type="project" value="UniProtKB-UniPathway"/>
</dbReference>
<evidence type="ECO:0000256" key="3">
    <source>
        <dbReference type="ARBA" id="ARBA00004947"/>
    </source>
</evidence>
<evidence type="ECO:0000256" key="7">
    <source>
        <dbReference type="ARBA" id="ARBA00023235"/>
    </source>
</evidence>
<dbReference type="CDD" id="cd05247">
    <property type="entry name" value="UDP_G4E_1_SDR_e"/>
    <property type="match status" value="1"/>
</dbReference>
<proteinExistence type="inferred from homology"/>
<dbReference type="EC" id="5.1.3.-" evidence="8"/>
<evidence type="ECO:0000256" key="1">
    <source>
        <dbReference type="ARBA" id="ARBA00000083"/>
    </source>
</evidence>
<dbReference type="InterPro" id="IPR036291">
    <property type="entry name" value="NAD(P)-bd_dom_sf"/>
</dbReference>
<comment type="similarity">
    <text evidence="4 8">Belongs to the NAD(P)-dependent epimerase/dehydratase family.</text>
</comment>
<dbReference type="AlphaFoldDB" id="A0A061S7J8"/>
<evidence type="ECO:0000256" key="6">
    <source>
        <dbReference type="ARBA" id="ARBA00023027"/>
    </source>
</evidence>
<gene>
    <name evidence="10" type="primary">GALE</name>
    <name evidence="10" type="ORF">TSPGSL018_14364</name>
</gene>
<comment type="catalytic activity">
    <reaction evidence="1">
        <text>UDP-alpha-D-glucose = UDP-alpha-D-galactose</text>
        <dbReference type="Rhea" id="RHEA:22168"/>
        <dbReference type="ChEBI" id="CHEBI:58885"/>
        <dbReference type="ChEBI" id="CHEBI:66914"/>
        <dbReference type="EC" id="5.1.3.2"/>
    </reaction>
</comment>
<name>A0A061S7J8_9CHLO</name>
<comment type="pathway">
    <text evidence="3 8">Carbohydrate metabolism; galactose metabolism.</text>
</comment>
<dbReference type="InterPro" id="IPR016040">
    <property type="entry name" value="NAD(P)-bd_dom"/>
</dbReference>
<evidence type="ECO:0000313" key="10">
    <source>
        <dbReference type="EMBL" id="JAC78761.1"/>
    </source>
</evidence>
<evidence type="ECO:0000259" key="9">
    <source>
        <dbReference type="Pfam" id="PF16363"/>
    </source>
</evidence>
<dbReference type="GO" id="GO:0005829">
    <property type="term" value="C:cytosol"/>
    <property type="evidence" value="ECO:0007669"/>
    <property type="project" value="TreeGrafter"/>
</dbReference>
<dbReference type="GO" id="GO:0003978">
    <property type="term" value="F:UDP-glucose 4-epimerase activity"/>
    <property type="evidence" value="ECO:0007669"/>
    <property type="project" value="UniProtKB-UniRule"/>
</dbReference>